<sequence>MNRDTFTVKVDNISQHIQIREVESLFNSLVGEVQHSAVRQNGANARYLELSFYTHDNYKKALCMSGYNVGGSPLVVTRACMPNLSPSSASKGSDGRRNLYVLGLPFDLTKAEFTGIFSRFGTVSHAVILATVDNASRRRGFVVMESHEEAKAAMNGLSRTQIKGHMLDVSWAVVQRSQGFLDGADRTMMLSSPTPPSLPGVDICLRNTSDFAAPNERNAIQWPPTMVPSSKLLVSNLPTLLFTQASDLHPLLYPFGPIKELKMLEPSSTETQAGTTSASVEYASPSSAREAKEALQGQLYADFPMDVQYVQDNFYTAGDGFVSGPGRSSSGYGKISDTRLNPFAPPFILGSHMKLLSSGFAGQVNDQHAGLLYNAMPPRGLPCDARHPLSPQPLSSHIRRPVFDAISRSSSATSSNWSNDVRPSGRRVHRTFA</sequence>
<keyword evidence="2" id="KW-1185">Reference proteome</keyword>
<accession>A0ACB8BDV1</accession>
<name>A0ACB8BDV1_9AGAM</name>
<organism evidence="1 2">
    <name type="scientific">Leucogyrophana mollusca</name>
    <dbReference type="NCBI Taxonomy" id="85980"/>
    <lineage>
        <taxon>Eukaryota</taxon>
        <taxon>Fungi</taxon>
        <taxon>Dikarya</taxon>
        <taxon>Basidiomycota</taxon>
        <taxon>Agaricomycotina</taxon>
        <taxon>Agaricomycetes</taxon>
        <taxon>Agaricomycetidae</taxon>
        <taxon>Boletales</taxon>
        <taxon>Boletales incertae sedis</taxon>
        <taxon>Leucogyrophana</taxon>
    </lineage>
</organism>
<protein>
    <submittedName>
        <fullName evidence="1">Uncharacterized protein</fullName>
    </submittedName>
</protein>
<dbReference type="EMBL" id="MU266452">
    <property type="protein sequence ID" value="KAH7923449.1"/>
    <property type="molecule type" value="Genomic_DNA"/>
</dbReference>
<comment type="caution">
    <text evidence="1">The sequence shown here is derived from an EMBL/GenBank/DDBJ whole genome shotgun (WGS) entry which is preliminary data.</text>
</comment>
<evidence type="ECO:0000313" key="2">
    <source>
        <dbReference type="Proteomes" id="UP000790709"/>
    </source>
</evidence>
<proteinExistence type="predicted"/>
<gene>
    <name evidence="1" type="ORF">BV22DRAFT_1036301</name>
</gene>
<dbReference type="Proteomes" id="UP000790709">
    <property type="component" value="Unassembled WGS sequence"/>
</dbReference>
<reference evidence="1" key="1">
    <citation type="journal article" date="2021" name="New Phytol.">
        <title>Evolutionary innovations through gain and loss of genes in the ectomycorrhizal Boletales.</title>
        <authorList>
            <person name="Wu G."/>
            <person name="Miyauchi S."/>
            <person name="Morin E."/>
            <person name="Kuo A."/>
            <person name="Drula E."/>
            <person name="Varga T."/>
            <person name="Kohler A."/>
            <person name="Feng B."/>
            <person name="Cao Y."/>
            <person name="Lipzen A."/>
            <person name="Daum C."/>
            <person name="Hundley H."/>
            <person name="Pangilinan J."/>
            <person name="Johnson J."/>
            <person name="Barry K."/>
            <person name="LaButti K."/>
            <person name="Ng V."/>
            <person name="Ahrendt S."/>
            <person name="Min B."/>
            <person name="Choi I.G."/>
            <person name="Park H."/>
            <person name="Plett J.M."/>
            <person name="Magnuson J."/>
            <person name="Spatafora J.W."/>
            <person name="Nagy L.G."/>
            <person name="Henrissat B."/>
            <person name="Grigoriev I.V."/>
            <person name="Yang Z.L."/>
            <person name="Xu J."/>
            <person name="Martin F.M."/>
        </authorList>
    </citation>
    <scope>NUCLEOTIDE SEQUENCE</scope>
    <source>
        <strain evidence="1">KUC20120723A-06</strain>
    </source>
</reference>
<evidence type="ECO:0000313" key="1">
    <source>
        <dbReference type="EMBL" id="KAH7923449.1"/>
    </source>
</evidence>